<dbReference type="EMBL" id="PGCJ01000780">
    <property type="protein sequence ID" value="PLW21753.1"/>
    <property type="molecule type" value="Genomic_DNA"/>
</dbReference>
<reference evidence="1 2" key="1">
    <citation type="submission" date="2017-11" db="EMBL/GenBank/DDBJ databases">
        <title>De novo assembly and phasing of dikaryotic genomes from two isolates of Puccinia coronata f. sp. avenae, the causal agent of oat crown rust.</title>
        <authorList>
            <person name="Miller M.E."/>
            <person name="Zhang Y."/>
            <person name="Omidvar V."/>
            <person name="Sperschneider J."/>
            <person name="Schwessinger B."/>
            <person name="Raley C."/>
            <person name="Palmer J.M."/>
            <person name="Garnica D."/>
            <person name="Upadhyaya N."/>
            <person name="Rathjen J."/>
            <person name="Taylor J.M."/>
            <person name="Park R.F."/>
            <person name="Dodds P.N."/>
            <person name="Hirsch C.D."/>
            <person name="Kianian S.F."/>
            <person name="Figueroa M."/>
        </authorList>
    </citation>
    <scope>NUCLEOTIDE SEQUENCE [LARGE SCALE GENOMIC DNA]</scope>
    <source>
        <strain evidence="1">12NC29</strain>
    </source>
</reference>
<comment type="caution">
    <text evidence="1">The sequence shown here is derived from an EMBL/GenBank/DDBJ whole genome shotgun (WGS) entry which is preliminary data.</text>
</comment>
<organism evidence="1 2">
    <name type="scientific">Puccinia coronata f. sp. avenae</name>
    <dbReference type="NCBI Taxonomy" id="200324"/>
    <lineage>
        <taxon>Eukaryota</taxon>
        <taxon>Fungi</taxon>
        <taxon>Dikarya</taxon>
        <taxon>Basidiomycota</taxon>
        <taxon>Pucciniomycotina</taxon>
        <taxon>Pucciniomycetes</taxon>
        <taxon>Pucciniales</taxon>
        <taxon>Pucciniaceae</taxon>
        <taxon>Puccinia</taxon>
    </lineage>
</organism>
<accession>A0A2N5T8D2</accession>
<keyword evidence="2" id="KW-1185">Reference proteome</keyword>
<gene>
    <name evidence="1" type="ORF">PCANC_02934</name>
</gene>
<name>A0A2N5T8D2_9BASI</name>
<evidence type="ECO:0000313" key="1">
    <source>
        <dbReference type="EMBL" id="PLW21753.1"/>
    </source>
</evidence>
<proteinExistence type="predicted"/>
<evidence type="ECO:0000313" key="2">
    <source>
        <dbReference type="Proteomes" id="UP000235388"/>
    </source>
</evidence>
<dbReference type="Proteomes" id="UP000235388">
    <property type="component" value="Unassembled WGS sequence"/>
</dbReference>
<dbReference type="AlphaFoldDB" id="A0A2N5T8D2"/>
<sequence length="63" mass="7249">MNENYFSIHDELTLESYSYPKACRLNYGGEIMYQHLSAPRAEVLNEKAQTGLIYLGITSLFED</sequence>
<protein>
    <submittedName>
        <fullName evidence="1">Uncharacterized protein</fullName>
    </submittedName>
</protein>